<sequence>MKKNNFYKKKKHKMVISTIVAALLIVSTGLGIKNFFFNKQEKNKVVQASVEEEKSKESNNKDNKKHDDYSIDRNDVANMLNGKYPKDGKKYVFLTFDDGPNAQTTEDILNILKEKDVKATFFVLGSNIEKSDKMKSLIKREIEDGHAIGNHSYSHKYDLLYPKGKVDIKYFMEEIDKTNEVLKSVLGEDFETKVIRMPGGHLSRHKDPNINELDKELEVNKITNIDWNCVNGDAEGKPYTEEQMLENVKKSSKNTNKAIVLMHDAPGKKKTRDILSKVIDYFKEQGYEFKTIK</sequence>
<dbReference type="GO" id="GO:0016810">
    <property type="term" value="F:hydrolase activity, acting on carbon-nitrogen (but not peptide) bonds"/>
    <property type="evidence" value="ECO:0007669"/>
    <property type="project" value="InterPro"/>
</dbReference>
<dbReference type="InterPro" id="IPR050248">
    <property type="entry name" value="Polysacc_deacetylase_ArnD"/>
</dbReference>
<evidence type="ECO:0000256" key="1">
    <source>
        <dbReference type="ARBA" id="ARBA00022723"/>
    </source>
</evidence>
<dbReference type="GO" id="GO:0005975">
    <property type="term" value="P:carbohydrate metabolic process"/>
    <property type="evidence" value="ECO:0007669"/>
    <property type="project" value="InterPro"/>
</dbReference>
<dbReference type="PROSITE" id="PS51677">
    <property type="entry name" value="NODB"/>
    <property type="match status" value="1"/>
</dbReference>
<proteinExistence type="predicted"/>
<dbReference type="EMBL" id="FQZB01000022">
    <property type="protein sequence ID" value="SHK66052.1"/>
    <property type="molecule type" value="Genomic_DNA"/>
</dbReference>
<dbReference type="PANTHER" id="PTHR10587:SF133">
    <property type="entry name" value="CHITIN DEACETYLASE 1-RELATED"/>
    <property type="match status" value="1"/>
</dbReference>
<keyword evidence="1" id="KW-0479">Metal-binding</keyword>
<dbReference type="GO" id="GO:0046872">
    <property type="term" value="F:metal ion binding"/>
    <property type="evidence" value="ECO:0007669"/>
    <property type="project" value="UniProtKB-KW"/>
</dbReference>
<dbReference type="RefSeq" id="WP_072993061.1">
    <property type="nucleotide sequence ID" value="NZ_FQZB01000022.1"/>
</dbReference>
<feature type="domain" description="NodB homology" evidence="4">
    <location>
        <begin position="90"/>
        <end position="290"/>
    </location>
</feature>
<dbReference type="InterPro" id="IPR002509">
    <property type="entry name" value="NODB_dom"/>
</dbReference>
<dbReference type="Gene3D" id="3.20.20.370">
    <property type="entry name" value="Glycoside hydrolase/deacetylase"/>
    <property type="match status" value="1"/>
</dbReference>
<accession>A0A1M6U9X2</accession>
<evidence type="ECO:0000313" key="5">
    <source>
        <dbReference type="EMBL" id="SHK66052.1"/>
    </source>
</evidence>
<reference evidence="5 6" key="1">
    <citation type="submission" date="2016-11" db="EMBL/GenBank/DDBJ databases">
        <authorList>
            <person name="Jaros S."/>
            <person name="Januszkiewicz K."/>
            <person name="Wedrychowicz H."/>
        </authorList>
    </citation>
    <scope>NUCLEOTIDE SEQUENCE [LARGE SCALE GENOMIC DNA]</scope>
    <source>
        <strain evidence="5 6">DSM 21758</strain>
    </source>
</reference>
<dbReference type="AlphaFoldDB" id="A0A1M6U9X2"/>
<dbReference type="InterPro" id="IPR011330">
    <property type="entry name" value="Glyco_hydro/deAcase_b/a-brl"/>
</dbReference>
<evidence type="ECO:0000259" key="4">
    <source>
        <dbReference type="PROSITE" id="PS51677"/>
    </source>
</evidence>
<evidence type="ECO:0000256" key="2">
    <source>
        <dbReference type="ARBA" id="ARBA00022801"/>
    </source>
</evidence>
<dbReference type="SUPFAM" id="SSF88713">
    <property type="entry name" value="Glycoside hydrolase/deacetylase"/>
    <property type="match status" value="1"/>
</dbReference>
<keyword evidence="6" id="KW-1185">Reference proteome</keyword>
<evidence type="ECO:0000313" key="6">
    <source>
        <dbReference type="Proteomes" id="UP000184310"/>
    </source>
</evidence>
<protein>
    <submittedName>
        <fullName evidence="5">Peptidoglycan/xylan/chitin deacetylase, PgdA/CDA1 family</fullName>
    </submittedName>
</protein>
<evidence type="ECO:0000256" key="3">
    <source>
        <dbReference type="SAM" id="MobiDB-lite"/>
    </source>
</evidence>
<dbReference type="Proteomes" id="UP000184310">
    <property type="component" value="Unassembled WGS sequence"/>
</dbReference>
<keyword evidence="2" id="KW-0378">Hydrolase</keyword>
<gene>
    <name evidence="5" type="ORF">SAMN02745163_04228</name>
</gene>
<dbReference type="PANTHER" id="PTHR10587">
    <property type="entry name" value="GLYCOSYL TRANSFERASE-RELATED"/>
    <property type="match status" value="1"/>
</dbReference>
<feature type="compositionally biased region" description="Basic and acidic residues" evidence="3">
    <location>
        <begin position="51"/>
        <end position="72"/>
    </location>
</feature>
<dbReference type="STRING" id="1121302.SAMN02745163_04228"/>
<feature type="region of interest" description="Disordered" evidence="3">
    <location>
        <begin position="48"/>
        <end position="72"/>
    </location>
</feature>
<dbReference type="Pfam" id="PF01522">
    <property type="entry name" value="Polysacc_deac_1"/>
    <property type="match status" value="1"/>
</dbReference>
<organism evidence="5 6">
    <name type="scientific">Clostridium cavendishii DSM 21758</name>
    <dbReference type="NCBI Taxonomy" id="1121302"/>
    <lineage>
        <taxon>Bacteria</taxon>
        <taxon>Bacillati</taxon>
        <taxon>Bacillota</taxon>
        <taxon>Clostridia</taxon>
        <taxon>Eubacteriales</taxon>
        <taxon>Clostridiaceae</taxon>
        <taxon>Clostridium</taxon>
    </lineage>
</organism>
<dbReference type="CDD" id="cd10944">
    <property type="entry name" value="CE4_SmPgdA_like"/>
    <property type="match status" value="1"/>
</dbReference>
<name>A0A1M6U9X2_9CLOT</name>
<dbReference type="GO" id="GO:0016020">
    <property type="term" value="C:membrane"/>
    <property type="evidence" value="ECO:0007669"/>
    <property type="project" value="TreeGrafter"/>
</dbReference>